<dbReference type="OrthoDB" id="6419443at2759"/>
<proteinExistence type="predicted"/>
<reference evidence="2 3" key="1">
    <citation type="submission" date="2013-07" db="EMBL/GenBank/DDBJ databases">
        <title>The Genome Sequence of Cryptococcus heveanensis BCC8398.</title>
        <authorList>
            <consortium name="The Broad Institute Genome Sequencing Platform"/>
            <person name="Cuomo C."/>
            <person name="Litvintseva A."/>
            <person name="Chen Y."/>
            <person name="Heitman J."/>
            <person name="Sun S."/>
            <person name="Springer D."/>
            <person name="Dromer F."/>
            <person name="Young S.K."/>
            <person name="Zeng Q."/>
            <person name="Gargeya S."/>
            <person name="Fitzgerald M."/>
            <person name="Abouelleil A."/>
            <person name="Alvarado L."/>
            <person name="Berlin A.M."/>
            <person name="Chapman S.B."/>
            <person name="Dewar J."/>
            <person name="Goldberg J."/>
            <person name="Griggs A."/>
            <person name="Gujja S."/>
            <person name="Hansen M."/>
            <person name="Howarth C."/>
            <person name="Imamovic A."/>
            <person name="Larimer J."/>
            <person name="McCowan C."/>
            <person name="Murphy C."/>
            <person name="Pearson M."/>
            <person name="Priest M."/>
            <person name="Roberts A."/>
            <person name="Saif S."/>
            <person name="Shea T."/>
            <person name="Sykes S."/>
            <person name="Wortman J."/>
            <person name="Nusbaum C."/>
            <person name="Birren B."/>
        </authorList>
    </citation>
    <scope>NUCLEOTIDE SEQUENCE [LARGE SCALE GENOMIC DNA]</scope>
    <source>
        <strain evidence="2 3">BCC8398</strain>
    </source>
</reference>
<protein>
    <submittedName>
        <fullName evidence="2">Cytoplasmic protein</fullName>
    </submittedName>
</protein>
<feature type="region of interest" description="Disordered" evidence="1">
    <location>
        <begin position="157"/>
        <end position="215"/>
    </location>
</feature>
<sequence length="440" mass="48854">MTHRSRSGGPQKKRGTGAKQTHTRKLHHPPPPPPEEPPSPPPESANPLPPSLESGPYNPPDSEILALLHRALHETLSSDEFVPTVQRIKGLLRDKKWLDVFCGTEGVLESYAGRWVPSRACCFRELMGHLVQGVFTGQEGDLEIAMGKLGLEDVDEVGEEDGDDEDDEEGDQAEDDVQSEDEQEAPKTVNELSQSSGHADTIDAESVPRPTHHILSLGGGAGSELLSTSALIRSVLISQPHSTQRPNFTWTGIDIGNWHKVLRKIEDAVRVDWKIDEDLLKVEYIKGDLVASTTEPLPDASRRPDIAHREAAKPIDLSEIMVAKAPKLITLLFTLTELLSQSRPRTLSLLSNITKHTPSGGLFLIVDSASDISEFSLGAEGRKWPIWMIVDAVLYQGGKGGWEKVREEDSRWFRFPEGVGAGWTVKLENTRYWYRLYRRV</sequence>
<dbReference type="STRING" id="1296120.A0A1B9H184"/>
<organism evidence="2 3">
    <name type="scientific">Kwoniella heveanensis BCC8398</name>
    <dbReference type="NCBI Taxonomy" id="1296120"/>
    <lineage>
        <taxon>Eukaryota</taxon>
        <taxon>Fungi</taxon>
        <taxon>Dikarya</taxon>
        <taxon>Basidiomycota</taxon>
        <taxon>Agaricomycotina</taxon>
        <taxon>Tremellomycetes</taxon>
        <taxon>Tremellales</taxon>
        <taxon>Cryptococcaceae</taxon>
        <taxon>Kwoniella</taxon>
    </lineage>
</organism>
<dbReference type="InterPro" id="IPR021463">
    <property type="entry name" value="Methyltransf_34"/>
</dbReference>
<evidence type="ECO:0000313" key="3">
    <source>
        <dbReference type="Proteomes" id="UP000092666"/>
    </source>
</evidence>
<gene>
    <name evidence="2" type="ORF">I316_00942</name>
</gene>
<dbReference type="Proteomes" id="UP000092666">
    <property type="component" value="Unassembled WGS sequence"/>
</dbReference>
<evidence type="ECO:0000313" key="2">
    <source>
        <dbReference type="EMBL" id="OCF37038.1"/>
    </source>
</evidence>
<keyword evidence="3" id="KW-1185">Reference proteome</keyword>
<feature type="compositionally biased region" description="Pro residues" evidence="1">
    <location>
        <begin position="29"/>
        <end position="50"/>
    </location>
</feature>
<evidence type="ECO:0000256" key="1">
    <source>
        <dbReference type="SAM" id="MobiDB-lite"/>
    </source>
</evidence>
<name>A0A1B9H184_9TREE</name>
<feature type="region of interest" description="Disordered" evidence="1">
    <location>
        <begin position="1"/>
        <end position="61"/>
    </location>
</feature>
<accession>A0A1B9H184</accession>
<dbReference type="AlphaFoldDB" id="A0A1B9H184"/>
<dbReference type="EMBL" id="KI669493">
    <property type="protein sequence ID" value="OCF37038.1"/>
    <property type="molecule type" value="Genomic_DNA"/>
</dbReference>
<reference evidence="3" key="2">
    <citation type="submission" date="2013-12" db="EMBL/GenBank/DDBJ databases">
        <title>Evolution of pathogenesis and genome organization in the Tremellales.</title>
        <authorList>
            <person name="Cuomo C."/>
            <person name="Litvintseva A."/>
            <person name="Heitman J."/>
            <person name="Chen Y."/>
            <person name="Sun S."/>
            <person name="Springer D."/>
            <person name="Dromer F."/>
            <person name="Young S."/>
            <person name="Zeng Q."/>
            <person name="Chapman S."/>
            <person name="Gujja S."/>
            <person name="Saif S."/>
            <person name="Birren B."/>
        </authorList>
    </citation>
    <scope>NUCLEOTIDE SEQUENCE [LARGE SCALE GENOMIC DNA]</scope>
    <source>
        <strain evidence="3">BCC8398</strain>
    </source>
</reference>
<feature type="compositionally biased region" description="Acidic residues" evidence="1">
    <location>
        <begin position="157"/>
        <end position="183"/>
    </location>
</feature>
<feature type="compositionally biased region" description="Basic residues" evidence="1">
    <location>
        <begin position="1"/>
        <end position="28"/>
    </location>
</feature>
<dbReference type="Pfam" id="PF11312">
    <property type="entry name" value="Methyltransf_34"/>
    <property type="match status" value="1"/>
</dbReference>